<feature type="region of interest" description="Disordered" evidence="1">
    <location>
        <begin position="302"/>
        <end position="324"/>
    </location>
</feature>
<dbReference type="InterPro" id="IPR001322">
    <property type="entry name" value="Lamin_tail_dom"/>
</dbReference>
<feature type="compositionally biased region" description="Low complexity" evidence="1">
    <location>
        <begin position="305"/>
        <end position="321"/>
    </location>
</feature>
<protein>
    <recommendedName>
        <fullName evidence="3">LTD domain-containing protein</fullName>
    </recommendedName>
</protein>
<evidence type="ECO:0000259" key="3">
    <source>
        <dbReference type="PROSITE" id="PS51841"/>
    </source>
</evidence>
<reference evidence="4 5" key="1">
    <citation type="submission" date="2019-06" db="EMBL/GenBank/DDBJ databases">
        <title>Sequencing the genomes of 1000 actinobacteria strains.</title>
        <authorList>
            <person name="Klenk H.-P."/>
        </authorList>
    </citation>
    <scope>NUCLEOTIDE SEQUENCE [LARGE SCALE GENOMIC DNA]</scope>
    <source>
        <strain evidence="4 5">DSM 19560</strain>
    </source>
</reference>
<feature type="signal peptide" evidence="2">
    <location>
        <begin position="1"/>
        <end position="34"/>
    </location>
</feature>
<dbReference type="GO" id="GO:0003824">
    <property type="term" value="F:catalytic activity"/>
    <property type="evidence" value="ECO:0007669"/>
    <property type="project" value="InterPro"/>
</dbReference>
<keyword evidence="2" id="KW-0732">Signal</keyword>
<evidence type="ECO:0000313" key="5">
    <source>
        <dbReference type="Proteomes" id="UP000318297"/>
    </source>
</evidence>
<sequence length="798" mass="81830">MSLPVKRVRLVTMLAASTLATGMTICLAPAPAHAASSGLVIAEVFGGGGNSGAPYKNDYISLYNKSASAVDLTGWSVSYRSSAGSAGGSTALSGSIAAGAHYLVQEGAGASTTAADLPTPQATGTLNLSGTSGSVILANGSTTVDTVGYGAVTSTYVEGSPAPALSNTTAASRTSGCVDTDDNATDFTAIAPQPLNSSAPIGQCGTGGTGPITPPTGDPATIEQVQGTGFQSPLVGKQVTEVKGVVTAKNGSAGFWIQSTTPDKDPRTSEGLYVYGSTSAAKVKVGDAVTAAGTVAEFRPGGSTGTTNLTTTELTSPTVTVDSSGNALPAPAVIGSKGLVPPAQTVESGNPGNVDNLSLYPATNALDFWESLEGMRIQENDARAVGPTNTSYGETPIIAGNTKNVVKTPHGGVIYGSYSQPNAMRLTLSDALLPKGSVAPATVGDTYAGATVGVVDYSFGGYDLLATQVGTLKSGGTVRDVTAAATKKQAAIATFNVENLAPSDPQTKFDRLAAQIVHNLAAPDVVALEEIQDNSGATDDGTVDSTQTTDKLISAITAAGGPSYTAVWINPTNDADGGQPGGNIRQVFIYRSDRGMAFVHKAGGTATNSTQVTGKGAATSISFSPGRLDPTDSAWSSSRKPLVGEFLWQGTPIFVVANHFNSKGGDDPLTGRYQQPVRTSEAQRHAQATIVRTFVSQLLKANSAANVVVLGDLNDFEFSQTADILVGSGKSALTDLPRTLPVNQRYTYDYEGNSQVLDHILLSPSLTAKYKYQVVHTNSEFYDQDSDHDPQVVKLTLK</sequence>
<dbReference type="SUPFAM" id="SSF56219">
    <property type="entry name" value="DNase I-like"/>
    <property type="match status" value="1"/>
</dbReference>
<dbReference type="SUPFAM" id="SSF74853">
    <property type="entry name" value="Lamin A/C globular tail domain"/>
    <property type="match status" value="1"/>
</dbReference>
<dbReference type="Gene3D" id="3.60.10.10">
    <property type="entry name" value="Endonuclease/exonuclease/phosphatase"/>
    <property type="match status" value="1"/>
</dbReference>
<evidence type="ECO:0000313" key="4">
    <source>
        <dbReference type="EMBL" id="TWE12931.1"/>
    </source>
</evidence>
<dbReference type="Pfam" id="PF03372">
    <property type="entry name" value="Exo_endo_phos"/>
    <property type="match status" value="1"/>
</dbReference>
<dbReference type="PANTHER" id="PTHR42834:SF1">
    <property type="entry name" value="ENDONUCLEASE_EXONUCLEASE_PHOSPHATASE FAMILY PROTEIN (AFU_ORTHOLOGUE AFUA_3G09210)"/>
    <property type="match status" value="1"/>
</dbReference>
<dbReference type="Pfam" id="PF00932">
    <property type="entry name" value="LTD"/>
    <property type="match status" value="1"/>
</dbReference>
<dbReference type="InterPro" id="IPR036415">
    <property type="entry name" value="Lamin_tail_dom_sf"/>
</dbReference>
<dbReference type="PANTHER" id="PTHR42834">
    <property type="entry name" value="ENDONUCLEASE/EXONUCLEASE/PHOSPHATASE FAMILY PROTEIN (AFU_ORTHOLOGUE AFUA_3G09210)"/>
    <property type="match status" value="1"/>
</dbReference>
<organism evidence="4 5">
    <name type="scientific">Rudaeicoccus suwonensis</name>
    <dbReference type="NCBI Taxonomy" id="657409"/>
    <lineage>
        <taxon>Bacteria</taxon>
        <taxon>Bacillati</taxon>
        <taxon>Actinomycetota</taxon>
        <taxon>Actinomycetes</taxon>
        <taxon>Micrococcales</taxon>
        <taxon>Dermacoccaceae</taxon>
        <taxon>Rudaeicoccus</taxon>
    </lineage>
</organism>
<dbReference type="AlphaFoldDB" id="A0A561EBE9"/>
<dbReference type="EMBL" id="VIVQ01000001">
    <property type="protein sequence ID" value="TWE12931.1"/>
    <property type="molecule type" value="Genomic_DNA"/>
</dbReference>
<dbReference type="RefSeq" id="WP_145227295.1">
    <property type="nucleotide sequence ID" value="NZ_VIVQ01000001.1"/>
</dbReference>
<keyword evidence="5" id="KW-1185">Reference proteome</keyword>
<gene>
    <name evidence="4" type="ORF">BKA23_1758</name>
</gene>
<proteinExistence type="predicted"/>
<feature type="domain" description="LTD" evidence="3">
    <location>
        <begin position="28"/>
        <end position="151"/>
    </location>
</feature>
<accession>A0A561EBE9</accession>
<dbReference type="CDD" id="cd04486">
    <property type="entry name" value="YhcR_OBF_like"/>
    <property type="match status" value="1"/>
</dbReference>
<comment type="caution">
    <text evidence="4">The sequence shown here is derived from an EMBL/GenBank/DDBJ whole genome shotgun (WGS) entry which is preliminary data.</text>
</comment>
<name>A0A561EBE9_9MICO</name>
<evidence type="ECO:0000256" key="2">
    <source>
        <dbReference type="SAM" id="SignalP"/>
    </source>
</evidence>
<dbReference type="InterPro" id="IPR036691">
    <property type="entry name" value="Endo/exonu/phosph_ase_sf"/>
</dbReference>
<dbReference type="InterPro" id="IPR005135">
    <property type="entry name" value="Endo/exonuclease/phosphatase"/>
</dbReference>
<feature type="chain" id="PRO_5022036186" description="LTD domain-containing protein" evidence="2">
    <location>
        <begin position="35"/>
        <end position="798"/>
    </location>
</feature>
<dbReference type="PROSITE" id="PS51841">
    <property type="entry name" value="LTD"/>
    <property type="match status" value="1"/>
</dbReference>
<dbReference type="Proteomes" id="UP000318297">
    <property type="component" value="Unassembled WGS sequence"/>
</dbReference>
<dbReference type="OrthoDB" id="1016457at2"/>
<evidence type="ECO:0000256" key="1">
    <source>
        <dbReference type="SAM" id="MobiDB-lite"/>
    </source>
</evidence>